<sequence>MNELLAGIAGGLGLFIVGMWILTENLKAMATRRLRRAAGRWTGNRFSALAWGALAGAITQSMTAKTFIVVGILRSGLVTTRGALALTLGGGVGVSALVVIATFDIKVVALYALGIAGAA</sequence>
<evidence type="ECO:0000256" key="6">
    <source>
        <dbReference type="SAM" id="Phobius"/>
    </source>
</evidence>
<keyword evidence="4 6" id="KW-1133">Transmembrane helix</keyword>
<feature type="non-terminal residue" evidence="7">
    <location>
        <position position="119"/>
    </location>
</feature>
<dbReference type="GO" id="GO:0044341">
    <property type="term" value="P:sodium-dependent phosphate transport"/>
    <property type="evidence" value="ECO:0007669"/>
    <property type="project" value="InterPro"/>
</dbReference>
<proteinExistence type="predicted"/>
<keyword evidence="5 6" id="KW-0472">Membrane</keyword>
<evidence type="ECO:0000256" key="2">
    <source>
        <dbReference type="ARBA" id="ARBA00022475"/>
    </source>
</evidence>
<accession>A0A6B0Y2W8</accession>
<dbReference type="InterPro" id="IPR003841">
    <property type="entry name" value="Na/Pi_transpt"/>
</dbReference>
<evidence type="ECO:0000256" key="3">
    <source>
        <dbReference type="ARBA" id="ARBA00022692"/>
    </source>
</evidence>
<reference evidence="7" key="1">
    <citation type="submission" date="2019-09" db="EMBL/GenBank/DDBJ databases">
        <title>Characterisation of the sponge microbiome using genome-centric metagenomics.</title>
        <authorList>
            <person name="Engelberts J.P."/>
            <person name="Robbins S.J."/>
            <person name="De Goeij J.M."/>
            <person name="Aranda M."/>
            <person name="Bell S.C."/>
            <person name="Webster N.S."/>
        </authorList>
    </citation>
    <scope>NUCLEOTIDE SEQUENCE</scope>
    <source>
        <strain evidence="7">SB0664_bin_43</strain>
    </source>
</reference>
<feature type="transmembrane region" description="Helical" evidence="6">
    <location>
        <begin position="82"/>
        <end position="103"/>
    </location>
</feature>
<dbReference type="EMBL" id="VXRY01000194">
    <property type="protein sequence ID" value="MXY33426.1"/>
    <property type="molecule type" value="Genomic_DNA"/>
</dbReference>
<evidence type="ECO:0000313" key="7">
    <source>
        <dbReference type="EMBL" id="MXY33426.1"/>
    </source>
</evidence>
<keyword evidence="3 6" id="KW-0812">Transmembrane</keyword>
<feature type="transmembrane region" description="Helical" evidence="6">
    <location>
        <begin position="46"/>
        <end position="70"/>
    </location>
</feature>
<evidence type="ECO:0000256" key="1">
    <source>
        <dbReference type="ARBA" id="ARBA00004651"/>
    </source>
</evidence>
<comment type="subcellular location">
    <subcellularLocation>
        <location evidence="1">Cell membrane</location>
        <topology evidence="1">Multi-pass membrane protein</topology>
    </subcellularLocation>
</comment>
<dbReference type="GO" id="GO:0005436">
    <property type="term" value="F:sodium:phosphate symporter activity"/>
    <property type="evidence" value="ECO:0007669"/>
    <property type="project" value="InterPro"/>
</dbReference>
<dbReference type="GO" id="GO:0005886">
    <property type="term" value="C:plasma membrane"/>
    <property type="evidence" value="ECO:0007669"/>
    <property type="project" value="UniProtKB-SubCell"/>
</dbReference>
<dbReference type="AlphaFoldDB" id="A0A6B0Y2W8"/>
<comment type="caution">
    <text evidence="7">The sequence shown here is derived from an EMBL/GenBank/DDBJ whole genome shotgun (WGS) entry which is preliminary data.</text>
</comment>
<evidence type="ECO:0000256" key="5">
    <source>
        <dbReference type="ARBA" id="ARBA00023136"/>
    </source>
</evidence>
<organism evidence="7">
    <name type="scientific">Boseongicola sp. SB0664_bin_43</name>
    <dbReference type="NCBI Taxonomy" id="2604844"/>
    <lineage>
        <taxon>Bacteria</taxon>
        <taxon>Pseudomonadati</taxon>
        <taxon>Pseudomonadota</taxon>
        <taxon>Alphaproteobacteria</taxon>
        <taxon>Rhodobacterales</taxon>
        <taxon>Paracoccaceae</taxon>
        <taxon>Boseongicola</taxon>
    </lineage>
</organism>
<keyword evidence="2" id="KW-1003">Cell membrane</keyword>
<protein>
    <submittedName>
        <fullName evidence="7">Na/Pi cotransporter family protein</fullName>
    </submittedName>
</protein>
<gene>
    <name evidence="7" type="ORF">F4Y60_04925</name>
</gene>
<evidence type="ECO:0000256" key="4">
    <source>
        <dbReference type="ARBA" id="ARBA00022989"/>
    </source>
</evidence>
<name>A0A6B0Y2W8_9RHOB</name>
<dbReference type="Pfam" id="PF02690">
    <property type="entry name" value="Na_Pi_cotrans"/>
    <property type="match status" value="1"/>
</dbReference>
<feature type="transmembrane region" description="Helical" evidence="6">
    <location>
        <begin position="6"/>
        <end position="26"/>
    </location>
</feature>